<dbReference type="Proteomes" id="UP000708208">
    <property type="component" value="Unassembled WGS sequence"/>
</dbReference>
<feature type="non-terminal residue" evidence="4">
    <location>
        <position position="1"/>
    </location>
</feature>
<dbReference type="GO" id="GO:0005634">
    <property type="term" value="C:nucleus"/>
    <property type="evidence" value="ECO:0007669"/>
    <property type="project" value="UniProtKB-SubCell"/>
</dbReference>
<proteinExistence type="inferred from homology"/>
<dbReference type="GO" id="GO:0110155">
    <property type="term" value="P:NAD-cap decapping"/>
    <property type="evidence" value="ECO:0007669"/>
    <property type="project" value="TreeGrafter"/>
</dbReference>
<dbReference type="EC" id="3.6.1.-" evidence="2"/>
<protein>
    <recommendedName>
        <fullName evidence="2">Decapping nuclease</fullName>
        <ecNumber evidence="2">3.6.1.-</ecNumber>
    </recommendedName>
</protein>
<comment type="subcellular location">
    <subcellularLocation>
        <location evidence="2">Nucleus</location>
    </subcellularLocation>
</comment>
<dbReference type="EMBL" id="CAJVCH010530901">
    <property type="protein sequence ID" value="CAG7823880.1"/>
    <property type="molecule type" value="Genomic_DNA"/>
</dbReference>
<dbReference type="InterPro" id="IPR039039">
    <property type="entry name" value="RAI1-like_fam"/>
</dbReference>
<comment type="similarity">
    <text evidence="1 2">Belongs to the DXO/Dom3Z family.</text>
</comment>
<accession>A0A8J2LKM6</accession>
<dbReference type="GO" id="GO:0000166">
    <property type="term" value="F:nucleotide binding"/>
    <property type="evidence" value="ECO:0007669"/>
    <property type="project" value="UniProtKB-KW"/>
</dbReference>
<dbReference type="PANTHER" id="PTHR12395">
    <property type="entry name" value="DOM-3 RELATED"/>
    <property type="match status" value="1"/>
</dbReference>
<keyword evidence="2" id="KW-0539">Nucleus</keyword>
<dbReference type="OrthoDB" id="5853397at2759"/>
<evidence type="ECO:0000313" key="4">
    <source>
        <dbReference type="EMBL" id="CAG7823880.1"/>
    </source>
</evidence>
<dbReference type="GO" id="GO:0004518">
    <property type="term" value="F:nuclease activity"/>
    <property type="evidence" value="ECO:0007669"/>
    <property type="project" value="UniProtKB-KW"/>
</dbReference>
<dbReference type="GO" id="GO:0046872">
    <property type="term" value="F:metal ion binding"/>
    <property type="evidence" value="ECO:0007669"/>
    <property type="project" value="UniProtKB-KW"/>
</dbReference>
<evidence type="ECO:0000256" key="1">
    <source>
        <dbReference type="ARBA" id="ARBA00006562"/>
    </source>
</evidence>
<keyword evidence="2" id="KW-0540">Nuclease</keyword>
<organism evidence="4 5">
    <name type="scientific">Allacma fusca</name>
    <dbReference type="NCBI Taxonomy" id="39272"/>
    <lineage>
        <taxon>Eukaryota</taxon>
        <taxon>Metazoa</taxon>
        <taxon>Ecdysozoa</taxon>
        <taxon>Arthropoda</taxon>
        <taxon>Hexapoda</taxon>
        <taxon>Collembola</taxon>
        <taxon>Symphypleona</taxon>
        <taxon>Sminthuridae</taxon>
        <taxon>Allacma</taxon>
    </lineage>
</organism>
<dbReference type="GO" id="GO:0000956">
    <property type="term" value="P:nuclear-transcribed mRNA catabolic process"/>
    <property type="evidence" value="ECO:0007669"/>
    <property type="project" value="TreeGrafter"/>
</dbReference>
<dbReference type="AlphaFoldDB" id="A0A8J2LKM6"/>
<dbReference type="PANTHER" id="PTHR12395:SF9">
    <property type="entry name" value="DECAPPING AND EXORIBONUCLEASE PROTEIN"/>
    <property type="match status" value="1"/>
</dbReference>
<keyword evidence="2" id="KW-0694">RNA-binding</keyword>
<comment type="function">
    <text evidence="2">Decapping enzyme for NAD-capped RNAs: specifically hydrolyzes the nicotinamide adenine dinucleotide (NAD) cap from a subset of RNAs by removing the entire NAD moiety from the 5'-end of an NAD-capped RNA.</text>
</comment>
<dbReference type="InterPro" id="IPR013961">
    <property type="entry name" value="RAI1"/>
</dbReference>
<keyword evidence="2" id="KW-0547">Nucleotide-binding</keyword>
<dbReference type="GO" id="GO:0005829">
    <property type="term" value="C:cytosol"/>
    <property type="evidence" value="ECO:0007669"/>
    <property type="project" value="TreeGrafter"/>
</dbReference>
<name>A0A8J2LKM6_9HEXA</name>
<evidence type="ECO:0000259" key="3">
    <source>
        <dbReference type="Pfam" id="PF08652"/>
    </source>
</evidence>
<evidence type="ECO:0000313" key="5">
    <source>
        <dbReference type="Proteomes" id="UP000708208"/>
    </source>
</evidence>
<keyword evidence="2" id="KW-0378">Hydrolase</keyword>
<dbReference type="Pfam" id="PF08652">
    <property type="entry name" value="RAI1"/>
    <property type="match status" value="1"/>
</dbReference>
<comment type="cofactor">
    <cofactor evidence="2">
        <name>a divalent metal cation</name>
        <dbReference type="ChEBI" id="CHEBI:60240"/>
    </cofactor>
</comment>
<comment type="caution">
    <text evidence="4">The sequence shown here is derived from an EMBL/GenBank/DDBJ whole genome shotgun (WGS) entry which is preliminary data.</text>
</comment>
<feature type="domain" description="RAI1-like" evidence="3">
    <location>
        <begin position="12"/>
        <end position="117"/>
    </location>
</feature>
<reference evidence="4" key="1">
    <citation type="submission" date="2021-06" db="EMBL/GenBank/DDBJ databases">
        <authorList>
            <person name="Hodson N. C."/>
            <person name="Mongue J. A."/>
            <person name="Jaron S. K."/>
        </authorList>
    </citation>
    <scope>NUCLEOTIDE SEQUENCE</scope>
</reference>
<sequence length="117" mass="14333">MGYVEYWKYEQDFIPKRKEQNAKLVNFLEWINLHRDEFLRRRPEFVMLRGLMEKIVTTPYRCHFNEDWRLGAIKKNGSIYLRKILTMDQVEPKSDTFMIKTSTWGYNFEKFILADEP</sequence>
<keyword evidence="5" id="KW-1185">Reference proteome</keyword>
<evidence type="ECO:0000256" key="2">
    <source>
        <dbReference type="RuleBase" id="RU367113"/>
    </source>
</evidence>
<keyword evidence="2" id="KW-0479">Metal-binding</keyword>
<dbReference type="GO" id="GO:0003723">
    <property type="term" value="F:RNA binding"/>
    <property type="evidence" value="ECO:0007669"/>
    <property type="project" value="UniProtKB-KW"/>
</dbReference>
<gene>
    <name evidence="4" type="ORF">AFUS01_LOCUS34070</name>
</gene>
<dbReference type="GO" id="GO:0034353">
    <property type="term" value="F:mRNA 5'-diphosphatase activity"/>
    <property type="evidence" value="ECO:0007669"/>
    <property type="project" value="TreeGrafter"/>
</dbReference>